<dbReference type="OrthoDB" id="3344043at2759"/>
<sequence>MSDPSTHLVLVSGRNALPQTGVWNMLDLAKIPVQTTLGVLSRYSAARVDPYTALVGEVMCERFQLTKEGRKRVRTAVGSLKTVGSIGNILQFGFGIEDVVRKMAQAERGCVCLALCAALKECYTDYIAVEILLEMVRLLKADGQYMPSSQSREDLLYVCAGTLSASKFPYLAEHLMRLQENEHRLGAFQGLRPTPKSVRGCSKPKAIAESLLALARISSGDIHAITIYGGSDTGWLAAIAEWLLDLKISIRSSDGRLLYSNGEAESIQLNVITKAPPGQITPEVLRTETTLVLDDIYKLFEKEGRSLDAAIVSGRLDWKDLLSSAFLSDFKNLMKIARVLGECIGSAARLFKGLALADETFPFSYRESHIDYSDKTYGPGFVKNVVQWFPELCKLKDIMDQSVLQDLVSARRSYEITGHNIFEEFDEEDVEMTPAPEYEDSQCSSAENYDGAFSERKEQSADGLALNWNPDRFCQVVITETIISLSRTMSHVCLEDENLLPTRSGIESAYGRQMSRRLSARHGKEALRTVGPIAFCLESGIAFPSQVEEEENKDGVELRLYHVLELFAGRTPPQNDLNCSALCANGICAFLDTLSGQSLENANIDSASMIHILCGRISHEQKPYYVLTDLVLAENSEDTGFTDAITISQRNTPRLGYRLSVRETYTGLESWLDIEFEARVDENELKVRIGPWKLAEWLTTQRRLIPCKELQTRVHGDCPGTSQKTLKAFNKAAAEHKTFRVHDKSIYKLEFKDSAAGIAAIASTANLSPKYSIYVTDRECLSCCMRALMSVEDPNMTEFCILQLPM</sequence>
<gene>
    <name evidence="1" type="ORF">K469DRAFT_745524</name>
</gene>
<protein>
    <submittedName>
        <fullName evidence="1">Uncharacterized protein</fullName>
    </submittedName>
</protein>
<dbReference type="Proteomes" id="UP000800200">
    <property type="component" value="Unassembled WGS sequence"/>
</dbReference>
<name>A0A6A6EQC8_9PEZI</name>
<keyword evidence="2" id="KW-1185">Reference proteome</keyword>
<accession>A0A6A6EQC8</accession>
<dbReference type="EMBL" id="ML994614">
    <property type="protein sequence ID" value="KAF2193192.1"/>
    <property type="molecule type" value="Genomic_DNA"/>
</dbReference>
<dbReference type="AlphaFoldDB" id="A0A6A6EQC8"/>
<proteinExistence type="predicted"/>
<organism evidence="1 2">
    <name type="scientific">Zopfia rhizophila CBS 207.26</name>
    <dbReference type="NCBI Taxonomy" id="1314779"/>
    <lineage>
        <taxon>Eukaryota</taxon>
        <taxon>Fungi</taxon>
        <taxon>Dikarya</taxon>
        <taxon>Ascomycota</taxon>
        <taxon>Pezizomycotina</taxon>
        <taxon>Dothideomycetes</taxon>
        <taxon>Dothideomycetes incertae sedis</taxon>
        <taxon>Zopfiaceae</taxon>
        <taxon>Zopfia</taxon>
    </lineage>
</organism>
<evidence type="ECO:0000313" key="1">
    <source>
        <dbReference type="EMBL" id="KAF2193192.1"/>
    </source>
</evidence>
<evidence type="ECO:0000313" key="2">
    <source>
        <dbReference type="Proteomes" id="UP000800200"/>
    </source>
</evidence>
<reference evidence="1" key="1">
    <citation type="journal article" date="2020" name="Stud. Mycol.">
        <title>101 Dothideomycetes genomes: a test case for predicting lifestyles and emergence of pathogens.</title>
        <authorList>
            <person name="Haridas S."/>
            <person name="Albert R."/>
            <person name="Binder M."/>
            <person name="Bloem J."/>
            <person name="Labutti K."/>
            <person name="Salamov A."/>
            <person name="Andreopoulos B."/>
            <person name="Baker S."/>
            <person name="Barry K."/>
            <person name="Bills G."/>
            <person name="Bluhm B."/>
            <person name="Cannon C."/>
            <person name="Castanera R."/>
            <person name="Culley D."/>
            <person name="Daum C."/>
            <person name="Ezra D."/>
            <person name="Gonzalez J."/>
            <person name="Henrissat B."/>
            <person name="Kuo A."/>
            <person name="Liang C."/>
            <person name="Lipzen A."/>
            <person name="Lutzoni F."/>
            <person name="Magnuson J."/>
            <person name="Mondo S."/>
            <person name="Nolan M."/>
            <person name="Ohm R."/>
            <person name="Pangilinan J."/>
            <person name="Park H.-J."/>
            <person name="Ramirez L."/>
            <person name="Alfaro M."/>
            <person name="Sun H."/>
            <person name="Tritt A."/>
            <person name="Yoshinaga Y."/>
            <person name="Zwiers L.-H."/>
            <person name="Turgeon B."/>
            <person name="Goodwin S."/>
            <person name="Spatafora J."/>
            <person name="Crous P."/>
            <person name="Grigoriev I."/>
        </authorList>
    </citation>
    <scope>NUCLEOTIDE SEQUENCE</scope>
    <source>
        <strain evidence="1">CBS 207.26</strain>
    </source>
</reference>